<feature type="transmembrane region" description="Helical" evidence="5">
    <location>
        <begin position="126"/>
        <end position="148"/>
    </location>
</feature>
<proteinExistence type="predicted"/>
<name>A0ABT0R6D3_9BACT</name>
<keyword evidence="2 5" id="KW-0812">Transmembrane</keyword>
<evidence type="ECO:0000313" key="7">
    <source>
        <dbReference type="EMBL" id="MCL6656492.1"/>
    </source>
</evidence>
<evidence type="ECO:0000259" key="6">
    <source>
        <dbReference type="Pfam" id="PF05154"/>
    </source>
</evidence>
<evidence type="ECO:0000256" key="2">
    <source>
        <dbReference type="ARBA" id="ARBA00022692"/>
    </source>
</evidence>
<evidence type="ECO:0000256" key="4">
    <source>
        <dbReference type="ARBA" id="ARBA00023136"/>
    </source>
</evidence>
<evidence type="ECO:0000313" key="8">
    <source>
        <dbReference type="Proteomes" id="UP001202031"/>
    </source>
</evidence>
<keyword evidence="4 5" id="KW-0472">Membrane</keyword>
<sequence length="163" mass="18268">MDNNVAELQYYIMLENGESKGPFNTEYVKLLRANNVIDGSCLVRPSGGEYWATYDDMFNPNWRNSMSVQQEQNQQNLINQVLHATAQQTKVALNAQRKSTGTYVVLALLLGTLGIHNFYANRVLSGVLQFIITLTGVGLFLTIPWCILEACFVRKDGNGLAFK</sequence>
<evidence type="ECO:0000256" key="1">
    <source>
        <dbReference type="ARBA" id="ARBA00004141"/>
    </source>
</evidence>
<gene>
    <name evidence="7" type="ORF">M8N44_04060</name>
</gene>
<reference evidence="7 8" key="1">
    <citation type="submission" date="2022-03" db="EMBL/GenBank/DDBJ databases">
        <title>Taxonomic description of new species and reclassification of some bacterial strains.</title>
        <authorList>
            <person name="Ndongo S."/>
        </authorList>
    </citation>
    <scope>NUCLEOTIDE SEQUENCE [LARGE SCALE GENOMIC DNA]</scope>
    <source>
        <strain evidence="7 8">Marseille-P6666</strain>
    </source>
</reference>
<comment type="caution">
    <text evidence="7">The sequence shown here is derived from an EMBL/GenBank/DDBJ whole genome shotgun (WGS) entry which is preliminary data.</text>
</comment>
<dbReference type="EMBL" id="JAMGSI010000001">
    <property type="protein sequence ID" value="MCL6656492.1"/>
    <property type="molecule type" value="Genomic_DNA"/>
</dbReference>
<accession>A0ABT0R6D3</accession>
<dbReference type="GeneID" id="84023017"/>
<dbReference type="Proteomes" id="UP001202031">
    <property type="component" value="Unassembled WGS sequence"/>
</dbReference>
<organism evidence="7 8">
    <name type="scientific">Akkermansia massiliensis</name>
    <dbReference type="NCBI Taxonomy" id="2927224"/>
    <lineage>
        <taxon>Bacteria</taxon>
        <taxon>Pseudomonadati</taxon>
        <taxon>Verrucomicrobiota</taxon>
        <taxon>Verrucomicrobiia</taxon>
        <taxon>Verrucomicrobiales</taxon>
        <taxon>Akkermansiaceae</taxon>
        <taxon>Akkermansia</taxon>
    </lineage>
</organism>
<evidence type="ECO:0000256" key="5">
    <source>
        <dbReference type="SAM" id="Phobius"/>
    </source>
</evidence>
<dbReference type="InterPro" id="IPR007829">
    <property type="entry name" value="TM2"/>
</dbReference>
<feature type="domain" description="TM2" evidence="6">
    <location>
        <begin position="96"/>
        <end position="140"/>
    </location>
</feature>
<keyword evidence="3 5" id="KW-1133">Transmembrane helix</keyword>
<feature type="transmembrane region" description="Helical" evidence="5">
    <location>
        <begin position="100"/>
        <end position="120"/>
    </location>
</feature>
<keyword evidence="8" id="KW-1185">Reference proteome</keyword>
<dbReference type="RefSeq" id="WP_249853023.1">
    <property type="nucleotide sequence ID" value="NZ_JAMGSI010000001.1"/>
</dbReference>
<comment type="subcellular location">
    <subcellularLocation>
        <location evidence="1">Membrane</location>
        <topology evidence="1">Multi-pass membrane protein</topology>
    </subcellularLocation>
</comment>
<dbReference type="Pfam" id="PF05154">
    <property type="entry name" value="TM2"/>
    <property type="match status" value="1"/>
</dbReference>
<evidence type="ECO:0000256" key="3">
    <source>
        <dbReference type="ARBA" id="ARBA00022989"/>
    </source>
</evidence>
<protein>
    <submittedName>
        <fullName evidence="7">NINE protein</fullName>
    </submittedName>
</protein>